<name>A0AAE3EAD8_9FIRM</name>
<dbReference type="Proteomes" id="UP001198182">
    <property type="component" value="Unassembled WGS sequence"/>
</dbReference>
<dbReference type="EMBL" id="JAJEQR010000020">
    <property type="protein sequence ID" value="MCC2230989.1"/>
    <property type="molecule type" value="Genomic_DNA"/>
</dbReference>
<dbReference type="AlphaFoldDB" id="A0AAE3EAD8"/>
<feature type="compositionally biased region" description="Low complexity" evidence="3">
    <location>
        <begin position="23"/>
        <end position="44"/>
    </location>
</feature>
<evidence type="ECO:0000313" key="7">
    <source>
        <dbReference type="Proteomes" id="UP001198182"/>
    </source>
</evidence>
<dbReference type="SMART" id="SM00646">
    <property type="entry name" value="Ami_3"/>
    <property type="match status" value="1"/>
</dbReference>
<dbReference type="Gene3D" id="2.30.30.40">
    <property type="entry name" value="SH3 Domains"/>
    <property type="match status" value="1"/>
</dbReference>
<dbReference type="Pfam" id="PF08239">
    <property type="entry name" value="SH3_3"/>
    <property type="match status" value="1"/>
</dbReference>
<keyword evidence="4" id="KW-0732">Signal</keyword>
<dbReference type="GO" id="GO:0008745">
    <property type="term" value="F:N-acetylmuramoyl-L-alanine amidase activity"/>
    <property type="evidence" value="ECO:0007669"/>
    <property type="project" value="UniProtKB-EC"/>
</dbReference>
<reference evidence="6" key="1">
    <citation type="submission" date="2021-10" db="EMBL/GenBank/DDBJ databases">
        <title>Anaerobic single-cell dispensing facilitates the cultivation of human gut bacteria.</title>
        <authorList>
            <person name="Afrizal A."/>
        </authorList>
    </citation>
    <scope>NUCLEOTIDE SEQUENCE</scope>
    <source>
        <strain evidence="6">CLA-AA-H215</strain>
    </source>
</reference>
<dbReference type="Gene3D" id="3.40.630.40">
    <property type="entry name" value="Zn-dependent exopeptidases"/>
    <property type="match status" value="1"/>
</dbReference>
<feature type="region of interest" description="Disordered" evidence="3">
    <location>
        <begin position="21"/>
        <end position="88"/>
    </location>
</feature>
<feature type="domain" description="SH3b" evidence="5">
    <location>
        <begin position="96"/>
        <end position="158"/>
    </location>
</feature>
<dbReference type="PANTHER" id="PTHR30404:SF0">
    <property type="entry name" value="N-ACETYLMURAMOYL-L-ALANINE AMIDASE AMIC"/>
    <property type="match status" value="1"/>
</dbReference>
<evidence type="ECO:0000256" key="1">
    <source>
        <dbReference type="ARBA" id="ARBA00022801"/>
    </source>
</evidence>
<feature type="compositionally biased region" description="Low complexity" evidence="3">
    <location>
        <begin position="52"/>
        <end position="88"/>
    </location>
</feature>
<dbReference type="CDD" id="cd02696">
    <property type="entry name" value="MurNAc-LAA"/>
    <property type="match status" value="1"/>
</dbReference>
<feature type="signal peptide" evidence="4">
    <location>
        <begin position="1"/>
        <end position="20"/>
    </location>
</feature>
<dbReference type="PROSITE" id="PS51781">
    <property type="entry name" value="SH3B"/>
    <property type="match status" value="1"/>
</dbReference>
<dbReference type="PANTHER" id="PTHR30404">
    <property type="entry name" value="N-ACETYLMURAMOYL-L-ALANINE AMIDASE"/>
    <property type="match status" value="1"/>
</dbReference>
<dbReference type="EC" id="3.5.1.28" evidence="6"/>
<evidence type="ECO:0000256" key="4">
    <source>
        <dbReference type="SAM" id="SignalP"/>
    </source>
</evidence>
<proteinExistence type="predicted"/>
<keyword evidence="7" id="KW-1185">Reference proteome</keyword>
<dbReference type="GO" id="GO:0071555">
    <property type="term" value="P:cell wall organization"/>
    <property type="evidence" value="ECO:0007669"/>
    <property type="project" value="UniProtKB-KW"/>
</dbReference>
<evidence type="ECO:0000256" key="3">
    <source>
        <dbReference type="SAM" id="MobiDB-lite"/>
    </source>
</evidence>
<dbReference type="InterPro" id="IPR003646">
    <property type="entry name" value="SH3-like_bac-type"/>
</dbReference>
<organism evidence="6 7">
    <name type="scientific">Hominifimenecus microfluidus</name>
    <dbReference type="NCBI Taxonomy" id="2885348"/>
    <lineage>
        <taxon>Bacteria</taxon>
        <taxon>Bacillati</taxon>
        <taxon>Bacillota</taxon>
        <taxon>Clostridia</taxon>
        <taxon>Lachnospirales</taxon>
        <taxon>Lachnospiraceae</taxon>
        <taxon>Hominifimenecus</taxon>
    </lineage>
</organism>
<feature type="chain" id="PRO_5041921540" evidence="4">
    <location>
        <begin position="21"/>
        <end position="385"/>
    </location>
</feature>
<dbReference type="SMART" id="SM00287">
    <property type="entry name" value="SH3b"/>
    <property type="match status" value="1"/>
</dbReference>
<dbReference type="GO" id="GO:0009253">
    <property type="term" value="P:peptidoglycan catabolic process"/>
    <property type="evidence" value="ECO:0007669"/>
    <property type="project" value="InterPro"/>
</dbReference>
<feature type="region of interest" description="Disordered" evidence="3">
    <location>
        <begin position="189"/>
        <end position="217"/>
    </location>
</feature>
<keyword evidence="1 6" id="KW-0378">Hydrolase</keyword>
<keyword evidence="2" id="KW-0961">Cell wall biogenesis/degradation</keyword>
<evidence type="ECO:0000259" key="5">
    <source>
        <dbReference type="PROSITE" id="PS51781"/>
    </source>
</evidence>
<dbReference type="InterPro" id="IPR050695">
    <property type="entry name" value="N-acetylmuramoyl_amidase_3"/>
</dbReference>
<dbReference type="PROSITE" id="PS51257">
    <property type="entry name" value="PROKAR_LIPOPROTEIN"/>
    <property type="match status" value="1"/>
</dbReference>
<comment type="caution">
    <text evidence="6">The sequence shown here is derived from an EMBL/GenBank/DDBJ whole genome shotgun (WGS) entry which is preliminary data.</text>
</comment>
<dbReference type="RefSeq" id="WP_308453525.1">
    <property type="nucleotide sequence ID" value="NZ_JAJEQR010000020.1"/>
</dbReference>
<gene>
    <name evidence="6" type="ORF">LKD81_08255</name>
</gene>
<protein>
    <submittedName>
        <fullName evidence="6">N-acetylmuramoyl-L-alanine amidase</fullName>
        <ecNumber evidence="6">3.5.1.28</ecNumber>
    </submittedName>
</protein>
<dbReference type="InterPro" id="IPR002508">
    <property type="entry name" value="MurNAc-LAA_cat"/>
</dbReference>
<evidence type="ECO:0000313" key="6">
    <source>
        <dbReference type="EMBL" id="MCC2230989.1"/>
    </source>
</evidence>
<dbReference type="GO" id="GO:0030288">
    <property type="term" value="C:outer membrane-bounded periplasmic space"/>
    <property type="evidence" value="ECO:0007669"/>
    <property type="project" value="TreeGrafter"/>
</dbReference>
<sequence>MNRKKIYAMILTASMLAASACGSSTEPAAADASAENTAAASTAEMPTSTVPETSTANEAEASSSAVESSPAESSSEESASVEESSTAVDEGFADADETLYVTGSNVNVRRAPATTGEIAGTLNKGASLHCTGRKDDWSRVEYNGEICFVSSQFLSAEKPEETKPAAQAGTGIYHAGGDILVCIDAGHQDHQMTDKEPNGPGSSEMKNKVTSGTDGVSTGVPEYKVNLQAALKLRDELLSRGYSVIMTRETNDVSLSNVDRATIANDSGADIMIRLHCNSVDSSSARGALGITQTSSNPYCGDIYSACNSLTNAVLNGYCNATGLANTGIWETDTMTGTNWCEIPNTILEMGYMSNSTEDELLSDSDFQYEAAVGIANGIDAYFGR</sequence>
<dbReference type="SUPFAM" id="SSF53187">
    <property type="entry name" value="Zn-dependent exopeptidases"/>
    <property type="match status" value="1"/>
</dbReference>
<accession>A0AAE3EAD8</accession>
<dbReference type="Pfam" id="PF01520">
    <property type="entry name" value="Amidase_3"/>
    <property type="match status" value="1"/>
</dbReference>
<evidence type="ECO:0000256" key="2">
    <source>
        <dbReference type="ARBA" id="ARBA00023316"/>
    </source>
</evidence>